<organism evidence="2 3">
    <name type="scientific">Pandoraea commovens</name>
    <dbReference type="NCBI Taxonomy" id="2508289"/>
    <lineage>
        <taxon>Bacteria</taxon>
        <taxon>Pseudomonadati</taxon>
        <taxon>Pseudomonadota</taxon>
        <taxon>Betaproteobacteria</taxon>
        <taxon>Burkholderiales</taxon>
        <taxon>Burkholderiaceae</taxon>
        <taxon>Pandoraea</taxon>
    </lineage>
</organism>
<gene>
    <name evidence="2" type="ORF">NTU39_15795</name>
</gene>
<dbReference type="Proteomes" id="UP001058980">
    <property type="component" value="Chromosome"/>
</dbReference>
<dbReference type="InterPro" id="IPR054466">
    <property type="entry name" value="OspG_kinase"/>
</dbReference>
<dbReference type="EMBL" id="CP102780">
    <property type="protein sequence ID" value="UVA77569.1"/>
    <property type="molecule type" value="Genomic_DNA"/>
</dbReference>
<keyword evidence="3" id="KW-1185">Reference proteome</keyword>
<accession>A0ABY5QA95</accession>
<proteinExistence type="predicted"/>
<dbReference type="Gene3D" id="3.30.200.20">
    <property type="entry name" value="Phosphorylase Kinase, domain 1"/>
    <property type="match status" value="2"/>
</dbReference>
<evidence type="ECO:0000313" key="2">
    <source>
        <dbReference type="EMBL" id="UVA77569.1"/>
    </source>
</evidence>
<name>A0ABY5QA95_9BURK</name>
<evidence type="ECO:0000313" key="3">
    <source>
        <dbReference type="Proteomes" id="UP001058980"/>
    </source>
</evidence>
<evidence type="ECO:0000259" key="1">
    <source>
        <dbReference type="Pfam" id="PF22303"/>
    </source>
</evidence>
<reference evidence="2" key="1">
    <citation type="submission" date="2022-08" db="EMBL/GenBank/DDBJ databases">
        <title>Multi-unit outbreak of Pandoraea commovens among non-cystic fibrosis intensive care patients from 2019 to 2021 in Berlin, Germany.</title>
        <authorList>
            <person name="Menzel P."/>
        </authorList>
    </citation>
    <scope>NUCLEOTIDE SEQUENCE</scope>
    <source>
        <strain evidence="2">LB-19-202-79</strain>
    </source>
</reference>
<dbReference type="RefSeq" id="WP_257958030.1">
    <property type="nucleotide sequence ID" value="NZ_CP102780.1"/>
</dbReference>
<feature type="domain" description="Kinase OspG kinase" evidence="1">
    <location>
        <begin position="85"/>
        <end position="215"/>
    </location>
</feature>
<sequence length="416" mass="45948">MGDARRFLSTGKMRAIRHTCVCPSRCTPMTTPSLLSIHYPVLFTESSCEPLKSQTPCRSDIPDGVRESRTLDDILGPASERRSHGEGDAGAVFDDPQNPGFVIKVSHAETADVGAELAAVQWSAEKWERFYGHGSAEPFVTADNRVCVRLNKVPGSPMRTIWPSEYGTSKHDIMLSLDLLQGRLIDVGLRHADISTSNVHFDPETNCFWPTDFDTASTFTSSAMAPDAASPGPLASDHATFSSLRKRVAALMDSHAPEVAERYAVLSELIGPDANVNHEWRCGQIFSDPEDDRRVYKPLFAFEFGNFAPGVETGPKELARAVNEKRMFEHYYGKGSADLIRTRNGYYLLHMKRVPGVTFEASAPAPEGYQAAYREMRYKLLAAGIEHPGLRPEHLCFDAATKTLYPVSFASCRLIG</sequence>
<protein>
    <recommendedName>
        <fullName evidence="1">Kinase OspG kinase domain-containing protein</fullName>
    </recommendedName>
</protein>
<dbReference type="Pfam" id="PF22303">
    <property type="entry name" value="OspG_kinase"/>
    <property type="match status" value="1"/>
</dbReference>
<dbReference type="Gene3D" id="1.10.510.10">
    <property type="entry name" value="Transferase(Phosphotransferase) domain 1"/>
    <property type="match status" value="1"/>
</dbReference>